<dbReference type="GO" id="GO:0005524">
    <property type="term" value="F:ATP binding"/>
    <property type="evidence" value="ECO:0007669"/>
    <property type="project" value="UniProtKB-UniRule"/>
</dbReference>
<dbReference type="Proteomes" id="UP000184529">
    <property type="component" value="Unassembled WGS sequence"/>
</dbReference>
<dbReference type="InterPro" id="IPR051538">
    <property type="entry name" value="Acyl-CoA_Synth/Transferase"/>
</dbReference>
<dbReference type="GO" id="GO:0046872">
    <property type="term" value="F:metal ion binding"/>
    <property type="evidence" value="ECO:0007669"/>
    <property type="project" value="InterPro"/>
</dbReference>
<keyword evidence="1" id="KW-0436">Ligase</keyword>
<dbReference type="AlphaFoldDB" id="A0A1M6IHI6"/>
<organism evidence="7 8">
    <name type="scientific">Desulfofundulus thermosubterraneus DSM 16057</name>
    <dbReference type="NCBI Taxonomy" id="1121432"/>
    <lineage>
        <taxon>Bacteria</taxon>
        <taxon>Bacillati</taxon>
        <taxon>Bacillota</taxon>
        <taxon>Clostridia</taxon>
        <taxon>Eubacteriales</taxon>
        <taxon>Peptococcaceae</taxon>
        <taxon>Desulfofundulus</taxon>
    </lineage>
</organism>
<keyword evidence="2 5" id="KW-0547">Nucleotide-binding</keyword>
<dbReference type="EMBL" id="FQZM01000029">
    <property type="protein sequence ID" value="SHJ33910.1"/>
    <property type="molecule type" value="Genomic_DNA"/>
</dbReference>
<keyword evidence="8" id="KW-1185">Reference proteome</keyword>
<dbReference type="RefSeq" id="WP_072869791.1">
    <property type="nucleotide sequence ID" value="NZ_FQZM01000029.1"/>
</dbReference>
<dbReference type="PANTHER" id="PTHR43334">
    <property type="entry name" value="ACETATE--COA LIGASE [ADP-FORMING]"/>
    <property type="match status" value="1"/>
</dbReference>
<gene>
    <name evidence="7" type="ORF">SAMN02745219_02324</name>
</gene>
<dbReference type="InterPro" id="IPR013815">
    <property type="entry name" value="ATP_grasp_subdomain_1"/>
</dbReference>
<evidence type="ECO:0000256" key="5">
    <source>
        <dbReference type="PROSITE-ProRule" id="PRU00409"/>
    </source>
</evidence>
<evidence type="ECO:0000256" key="4">
    <source>
        <dbReference type="ARBA" id="ARBA00060888"/>
    </source>
</evidence>
<accession>A0A1M6IHI6</accession>
<protein>
    <submittedName>
        <fullName evidence="7">Acetyl-CoA synthetase (ADP-forming)</fullName>
    </submittedName>
</protein>
<dbReference type="STRING" id="1121432.SAMN02745219_02324"/>
<dbReference type="GO" id="GO:0016874">
    <property type="term" value="F:ligase activity"/>
    <property type="evidence" value="ECO:0007669"/>
    <property type="project" value="UniProtKB-KW"/>
</dbReference>
<reference evidence="8" key="1">
    <citation type="submission" date="2016-11" db="EMBL/GenBank/DDBJ databases">
        <authorList>
            <person name="Varghese N."/>
            <person name="Submissions S."/>
        </authorList>
    </citation>
    <scope>NUCLEOTIDE SEQUENCE [LARGE SCALE GENOMIC DNA]</scope>
    <source>
        <strain evidence="8">DSM 16057</strain>
    </source>
</reference>
<keyword evidence="3 5" id="KW-0067">ATP-binding</keyword>
<proteinExistence type="inferred from homology"/>
<evidence type="ECO:0000256" key="1">
    <source>
        <dbReference type="ARBA" id="ARBA00022598"/>
    </source>
</evidence>
<evidence type="ECO:0000256" key="3">
    <source>
        <dbReference type="ARBA" id="ARBA00022840"/>
    </source>
</evidence>
<dbReference type="SUPFAM" id="SSF56059">
    <property type="entry name" value="Glutathione synthetase ATP-binding domain-like"/>
    <property type="match status" value="1"/>
</dbReference>
<name>A0A1M6IHI6_9FIRM</name>
<evidence type="ECO:0000259" key="6">
    <source>
        <dbReference type="PROSITE" id="PS50975"/>
    </source>
</evidence>
<dbReference type="FunFam" id="3.30.1490.20:FF:000020">
    <property type="entry name" value="Protein lysine acetyltransferase"/>
    <property type="match status" value="1"/>
</dbReference>
<dbReference type="Gene3D" id="3.30.1490.20">
    <property type="entry name" value="ATP-grasp fold, A domain"/>
    <property type="match status" value="1"/>
</dbReference>
<dbReference type="PANTHER" id="PTHR43334:SF1">
    <property type="entry name" value="3-HYDROXYPROPIONATE--COA LIGASE [ADP-FORMING]"/>
    <property type="match status" value="1"/>
</dbReference>
<dbReference type="InterPro" id="IPR011761">
    <property type="entry name" value="ATP-grasp"/>
</dbReference>
<evidence type="ECO:0000313" key="7">
    <source>
        <dbReference type="EMBL" id="SHJ33910.1"/>
    </source>
</evidence>
<dbReference type="PROSITE" id="PS50975">
    <property type="entry name" value="ATP_GRASP"/>
    <property type="match status" value="1"/>
</dbReference>
<evidence type="ECO:0000256" key="2">
    <source>
        <dbReference type="ARBA" id="ARBA00022741"/>
    </source>
</evidence>
<dbReference type="Pfam" id="PF13549">
    <property type="entry name" value="ATP-grasp_5"/>
    <property type="match status" value="1"/>
</dbReference>
<sequence>MNVAEFLASARAAGRRYLCEDEAKDILGKAGIPVTPCFLAHNEEEAVERAGELGYPVVLKVRSPLIAHKSDTGGVALNLVDSRQVRQAYREIMGRAGAADPAAAVTVQPMAPPGREMIVGVTTDRQFGPVLMCGLGGVFAEILGDVSFRLVPVSHGVARDMIRSLRGYRLLAGYRGAPPADEEALVNILVKVSDLVASYPQIREMDLNPVVVYDRGALVLDARVVLAE</sequence>
<feature type="domain" description="ATP-grasp" evidence="6">
    <location>
        <begin position="24"/>
        <end position="60"/>
    </location>
</feature>
<dbReference type="Gene3D" id="3.30.470.20">
    <property type="entry name" value="ATP-grasp fold, B domain"/>
    <property type="match status" value="1"/>
</dbReference>
<comment type="similarity">
    <text evidence="4">In the N-terminal section; belongs to the acetate CoA ligase alpha subunit family.</text>
</comment>
<evidence type="ECO:0000313" key="8">
    <source>
        <dbReference type="Proteomes" id="UP000184529"/>
    </source>
</evidence>